<dbReference type="AlphaFoldDB" id="A0A443P9I6"/>
<feature type="compositionally biased region" description="Polar residues" evidence="1">
    <location>
        <begin position="343"/>
        <end position="360"/>
    </location>
</feature>
<evidence type="ECO:0000313" key="3">
    <source>
        <dbReference type="Proteomes" id="UP000283530"/>
    </source>
</evidence>
<evidence type="ECO:0000313" key="2">
    <source>
        <dbReference type="EMBL" id="RWR87419.1"/>
    </source>
</evidence>
<name>A0A443P9I6_9MAGN</name>
<dbReference type="EMBL" id="QPKB01000006">
    <property type="protein sequence ID" value="RWR87419.1"/>
    <property type="molecule type" value="Genomic_DNA"/>
</dbReference>
<protein>
    <submittedName>
        <fullName evidence="2">Uncharacterized protein</fullName>
    </submittedName>
</protein>
<dbReference type="Proteomes" id="UP000283530">
    <property type="component" value="Unassembled WGS sequence"/>
</dbReference>
<feature type="compositionally biased region" description="Polar residues" evidence="1">
    <location>
        <begin position="315"/>
        <end position="332"/>
    </location>
</feature>
<evidence type="ECO:0000256" key="1">
    <source>
        <dbReference type="SAM" id="MobiDB-lite"/>
    </source>
</evidence>
<comment type="caution">
    <text evidence="2">The sequence shown here is derived from an EMBL/GenBank/DDBJ whole genome shotgun (WGS) entry which is preliminary data.</text>
</comment>
<dbReference type="PANTHER" id="PTHR36368:SF1">
    <property type="entry name" value="ATP-DEPENDENT CASEINOLYTIC PROTEASE_CROTONASE FAMILY PROTEIN"/>
    <property type="match status" value="1"/>
</dbReference>
<proteinExistence type="predicted"/>
<sequence>MAPKDAAISEEISIPYLTSTLDSHTSESSHLLSLPSEAPDIRNWFSSYAYESPATLGLGCDLHGLVTSEEGIDGEEDKILEVTENPIDSSDDNDGDCVERPFDKLTKGSGRSTEDSEQETHQEIGDSSNLLSLPSEAPDIRNWFSSYEYESPATLASEEGIDYGKEKIVERIASSEDTNDGEDDACIKRPFDESEKEEEFISEQEHHLNKQDCHAVRITEILPSFKSFNEHFRGQVLDKCHHIPSLDKVNFSVEEKEGFQGKLNDKGFTKDCVVSFMVDENSFRGEVKIKEKRIPKAHLQEEDFEGEDLSRHPTPKSNSSIERSFENPSVTNGKEEKEFANNGFISTRRNKTGKSNTGKSFMSKDEVPSAGKHSMASGEVSSSENAILLLHENKRKSVSDGRMVLSDRTNFYMESSTEISGKWQCPRKRKPFVGVPLKQLGLERWVHRV</sequence>
<dbReference type="OrthoDB" id="1847229at2759"/>
<feature type="region of interest" description="Disordered" evidence="1">
    <location>
        <begin position="298"/>
        <end position="379"/>
    </location>
</feature>
<feature type="compositionally biased region" description="Basic and acidic residues" evidence="1">
    <location>
        <begin position="97"/>
        <end position="124"/>
    </location>
</feature>
<dbReference type="PANTHER" id="PTHR36368">
    <property type="entry name" value="ATP-DEPENDENT CASEINOLYTIC PROTEASE/CROTONASE FAMILY PROTEIN"/>
    <property type="match status" value="1"/>
</dbReference>
<organism evidence="2 3">
    <name type="scientific">Cinnamomum micranthum f. kanehirae</name>
    <dbReference type="NCBI Taxonomy" id="337451"/>
    <lineage>
        <taxon>Eukaryota</taxon>
        <taxon>Viridiplantae</taxon>
        <taxon>Streptophyta</taxon>
        <taxon>Embryophyta</taxon>
        <taxon>Tracheophyta</taxon>
        <taxon>Spermatophyta</taxon>
        <taxon>Magnoliopsida</taxon>
        <taxon>Magnoliidae</taxon>
        <taxon>Laurales</taxon>
        <taxon>Lauraceae</taxon>
        <taxon>Cinnamomum</taxon>
    </lineage>
</organism>
<accession>A0A443P9I6</accession>
<reference evidence="2 3" key="1">
    <citation type="journal article" date="2019" name="Nat. Plants">
        <title>Stout camphor tree genome fills gaps in understanding of flowering plant genome evolution.</title>
        <authorList>
            <person name="Chaw S.M."/>
            <person name="Liu Y.C."/>
            <person name="Wu Y.W."/>
            <person name="Wang H.Y."/>
            <person name="Lin C.I."/>
            <person name="Wu C.S."/>
            <person name="Ke H.M."/>
            <person name="Chang L.Y."/>
            <person name="Hsu C.Y."/>
            <person name="Yang H.T."/>
            <person name="Sudianto E."/>
            <person name="Hsu M.H."/>
            <person name="Wu K.P."/>
            <person name="Wang L.N."/>
            <person name="Leebens-Mack J.H."/>
            <person name="Tsai I.J."/>
        </authorList>
    </citation>
    <scope>NUCLEOTIDE SEQUENCE [LARGE SCALE GENOMIC DNA]</scope>
    <source>
        <strain evidence="3">cv. Chaw 1501</strain>
        <tissue evidence="2">Young leaves</tissue>
    </source>
</reference>
<gene>
    <name evidence="2" type="ORF">CKAN_01636000</name>
</gene>
<feature type="region of interest" description="Disordered" evidence="1">
    <location>
        <begin position="71"/>
        <end position="133"/>
    </location>
</feature>
<keyword evidence="3" id="KW-1185">Reference proteome</keyword>